<reference evidence="1 2" key="2">
    <citation type="submission" date="2019-05" db="EMBL/GenBank/DDBJ databases">
        <authorList>
            <person name="Lianzixin W."/>
        </authorList>
    </citation>
    <scope>NUCLEOTIDE SEQUENCE [LARGE SCALE GENOMIC DNA]</scope>
    <source>
        <strain evidence="1 2">EC11</strain>
    </source>
</reference>
<dbReference type="InterPro" id="IPR033889">
    <property type="entry name" value="LanC"/>
</dbReference>
<dbReference type="CDD" id="cd04793">
    <property type="entry name" value="LanC"/>
    <property type="match status" value="1"/>
</dbReference>
<evidence type="ECO:0000313" key="2">
    <source>
        <dbReference type="Proteomes" id="UP000817854"/>
    </source>
</evidence>
<dbReference type="RefSeq" id="WP_140964205.1">
    <property type="nucleotide sequence ID" value="NZ_VEVQ02000017.1"/>
</dbReference>
<reference evidence="2" key="1">
    <citation type="submission" date="2019-05" db="EMBL/GenBank/DDBJ databases">
        <title>Flavobacterium profundi sp. nov., isolated from a deep-sea seamount.</title>
        <authorList>
            <person name="Zhang D.-C."/>
        </authorList>
    </citation>
    <scope>NUCLEOTIDE SEQUENCE [LARGE SCALE GENOMIC DNA]</scope>
    <source>
        <strain evidence="2">EC11</strain>
    </source>
</reference>
<organism evidence="1 2">
    <name type="scientific">Flavobacterium jejuense</name>
    <dbReference type="NCBI Taxonomy" id="1544455"/>
    <lineage>
        <taxon>Bacteria</taxon>
        <taxon>Pseudomonadati</taxon>
        <taxon>Bacteroidota</taxon>
        <taxon>Flavobacteriia</taxon>
        <taxon>Flavobacteriales</taxon>
        <taxon>Flavobacteriaceae</taxon>
        <taxon>Flavobacterium</taxon>
    </lineage>
</organism>
<dbReference type="SMART" id="SM01260">
    <property type="entry name" value="LANC_like"/>
    <property type="match status" value="1"/>
</dbReference>
<dbReference type="Gene3D" id="1.50.10.20">
    <property type="match status" value="1"/>
</dbReference>
<reference evidence="1 2" key="3">
    <citation type="submission" date="2020-02" db="EMBL/GenBank/DDBJ databases">
        <title>Flavobacterium profundi sp. nov., isolated from a deep-sea seamount.</title>
        <authorList>
            <person name="Zhang D.-C."/>
        </authorList>
    </citation>
    <scope>NUCLEOTIDE SEQUENCE [LARGE SCALE GENOMIC DNA]</scope>
    <source>
        <strain evidence="1 2">EC11</strain>
    </source>
</reference>
<name>A0ABX0IXY8_9FLAO</name>
<dbReference type="PRINTS" id="PR01955">
    <property type="entry name" value="LANCFRANKIA"/>
</dbReference>
<keyword evidence="2" id="KW-1185">Reference proteome</keyword>
<dbReference type="PANTHER" id="PTHR12736:SF7">
    <property type="entry name" value="LANC-LIKE PROTEIN 3"/>
    <property type="match status" value="1"/>
</dbReference>
<dbReference type="InterPro" id="IPR007822">
    <property type="entry name" value="LANC-like"/>
</dbReference>
<evidence type="ECO:0000313" key="1">
    <source>
        <dbReference type="EMBL" id="NHN27694.1"/>
    </source>
</evidence>
<dbReference type="Proteomes" id="UP000817854">
    <property type="component" value="Unassembled WGS sequence"/>
</dbReference>
<dbReference type="PRINTS" id="PR01950">
    <property type="entry name" value="LANCSUPER"/>
</dbReference>
<protein>
    <submittedName>
        <fullName evidence="1">Lanthionine synthetase C family protein</fullName>
    </submittedName>
</protein>
<accession>A0ABX0IXY8</accession>
<dbReference type="Pfam" id="PF05147">
    <property type="entry name" value="LANC_like"/>
    <property type="match status" value="1"/>
</dbReference>
<proteinExistence type="predicted"/>
<dbReference type="EMBL" id="VEVQ02000017">
    <property type="protein sequence ID" value="NHN27694.1"/>
    <property type="molecule type" value="Genomic_DNA"/>
</dbReference>
<sequence>MLDTKIDSIFKFIKENQMISKNVGILNGNSGIALFLFYYSKYKKNDEAKELGYQYLDECFKMINEEDYDFPTYCSGICGLLWCLEKLKEESLIDIDLDSMLNEMDDFFIHKMHYDFSKNNFDFLHGGLGYAFYFLKRYENTSSKELKEKYKESLISVIDKIDQNSIKKKDEIFWESTLSDDLKVYNLSLSHGISSILNFLTRFPDFQETTTKRTNLIKGSAQFLINQYIEDNNTSPCFPDYIAIDKNHPKATNYKSRLAWCYGDLGIGLSLFLAGKKLLNEEIILKAIQVLQKSTYRKSFEATKVKDSGVCHGAFGVALIYKKIYKETSNNLFKDSFDFWTNEGLKMDFHTDGFCGYKKWVGGKEIWENEISILEGITGIGLTLLSIKEFDNDWDECLLIN</sequence>
<dbReference type="SUPFAM" id="SSF158745">
    <property type="entry name" value="LanC-like"/>
    <property type="match status" value="1"/>
</dbReference>
<gene>
    <name evidence="1" type="ORF">FIA58_018590</name>
</gene>
<dbReference type="PANTHER" id="PTHR12736">
    <property type="entry name" value="LANC-LIKE PROTEIN"/>
    <property type="match status" value="1"/>
</dbReference>
<comment type="caution">
    <text evidence="1">The sequence shown here is derived from an EMBL/GenBank/DDBJ whole genome shotgun (WGS) entry which is preliminary data.</text>
</comment>